<accession>A0A1J4KJB5</accession>
<feature type="compositionally biased region" description="Low complexity" evidence="1">
    <location>
        <begin position="166"/>
        <end position="184"/>
    </location>
</feature>
<feature type="region of interest" description="Disordered" evidence="1">
    <location>
        <begin position="396"/>
        <end position="417"/>
    </location>
</feature>
<dbReference type="VEuPathDB" id="TrichDB:TRFO_01073"/>
<feature type="compositionally biased region" description="Basic and acidic residues" evidence="1">
    <location>
        <begin position="405"/>
        <end position="417"/>
    </location>
</feature>
<feature type="compositionally biased region" description="Polar residues" evidence="1">
    <location>
        <begin position="299"/>
        <end position="318"/>
    </location>
</feature>
<evidence type="ECO:0000313" key="3">
    <source>
        <dbReference type="Proteomes" id="UP000179807"/>
    </source>
</evidence>
<organism evidence="2 3">
    <name type="scientific">Tritrichomonas foetus</name>
    <dbReference type="NCBI Taxonomy" id="1144522"/>
    <lineage>
        <taxon>Eukaryota</taxon>
        <taxon>Metamonada</taxon>
        <taxon>Parabasalia</taxon>
        <taxon>Tritrichomonadida</taxon>
        <taxon>Tritrichomonadidae</taxon>
        <taxon>Tritrichomonas</taxon>
    </lineage>
</organism>
<proteinExistence type="predicted"/>
<evidence type="ECO:0000256" key="1">
    <source>
        <dbReference type="SAM" id="MobiDB-lite"/>
    </source>
</evidence>
<sequence>MRRFPSLHLSNEENNIIASILDEEESELKDTNFYTQSNISNLDSQIDQNLPKIDQNFPKYEFMPNIKQNFNYSDIKTEPNNIHDKTPINYFEASDYSTHGVQRDRYASMSNENPSTANLRHFDINSLKTEVDDLMEHVRSAVRTGKSPNAVKSSEVPKVNHSVHFQQQQQQHESTSEFSKSSFENHFLKPYGLKAQGSNDSNTNPSNSPNYSTSQSSFAFQSSKPATQQMNSNFDNLNMNFDNNYINQSSPSSRLNLSNHSNQYQIPNPKTNYSSYNNDVSYDVGEINFSKPHVEFPDFTNNKPRNSPLNHFSRNRQSPPKREIEDPNKPFSLPQPIFPEEPQVFTKGTYRKRNDTSKEDGAELKDLRKENLMLKAELLKIEKRLQLEEEENKKLLSSLQKSKKLRDMYQSKIEQKK</sequence>
<feature type="compositionally biased region" description="Polar residues" evidence="1">
    <location>
        <begin position="245"/>
        <end position="261"/>
    </location>
</feature>
<feature type="compositionally biased region" description="Low complexity" evidence="1">
    <location>
        <begin position="198"/>
        <end position="223"/>
    </location>
</feature>
<dbReference type="RefSeq" id="XP_068364306.1">
    <property type="nucleotide sequence ID" value="XM_068489895.1"/>
</dbReference>
<dbReference type="EMBL" id="MLAK01000593">
    <property type="protein sequence ID" value="OHT11170.1"/>
    <property type="molecule type" value="Genomic_DNA"/>
</dbReference>
<gene>
    <name evidence="2" type="ORF">TRFO_01073</name>
</gene>
<feature type="region of interest" description="Disordered" evidence="1">
    <location>
        <begin position="295"/>
        <end position="340"/>
    </location>
</feature>
<reference evidence="2" key="1">
    <citation type="submission" date="2016-10" db="EMBL/GenBank/DDBJ databases">
        <authorList>
            <person name="Benchimol M."/>
            <person name="Almeida L.G."/>
            <person name="Vasconcelos A.T."/>
            <person name="Perreira-Neves A."/>
            <person name="Rosa I.A."/>
            <person name="Tasca T."/>
            <person name="Bogo M.R."/>
            <person name="de Souza W."/>
        </authorList>
    </citation>
    <scope>NUCLEOTIDE SEQUENCE [LARGE SCALE GENOMIC DNA]</scope>
    <source>
        <strain evidence="2">K</strain>
    </source>
</reference>
<feature type="compositionally biased region" description="Low complexity" evidence="1">
    <location>
        <begin position="230"/>
        <end position="244"/>
    </location>
</feature>
<dbReference type="Proteomes" id="UP000179807">
    <property type="component" value="Unassembled WGS sequence"/>
</dbReference>
<evidence type="ECO:0000313" key="2">
    <source>
        <dbReference type="EMBL" id="OHT11170.1"/>
    </source>
</evidence>
<protein>
    <submittedName>
        <fullName evidence="2">Uncharacterized protein</fullName>
    </submittedName>
</protein>
<keyword evidence="3" id="KW-1185">Reference proteome</keyword>
<comment type="caution">
    <text evidence="2">The sequence shown here is derived from an EMBL/GenBank/DDBJ whole genome shotgun (WGS) entry which is preliminary data.</text>
</comment>
<dbReference type="AlphaFoldDB" id="A0A1J4KJB5"/>
<dbReference type="GeneID" id="94824599"/>
<feature type="region of interest" description="Disordered" evidence="1">
    <location>
        <begin position="141"/>
        <end position="261"/>
    </location>
</feature>
<name>A0A1J4KJB5_9EUKA</name>